<keyword evidence="2" id="KW-0012">Acyltransferase</keyword>
<dbReference type="PANTHER" id="PTHR43877">
    <property type="entry name" value="AMINOALKYLPHOSPHONATE N-ACETYLTRANSFERASE-RELATED-RELATED"/>
    <property type="match status" value="1"/>
</dbReference>
<name>A0A1H6Z4C1_9MICO</name>
<dbReference type="OrthoDB" id="5243635at2"/>
<feature type="domain" description="N-acetyltransferase" evidence="3">
    <location>
        <begin position="6"/>
        <end position="158"/>
    </location>
</feature>
<dbReference type="Pfam" id="PF00583">
    <property type="entry name" value="Acetyltransf_1"/>
    <property type="match status" value="1"/>
</dbReference>
<dbReference type="AlphaFoldDB" id="A0A1H6Z4C1"/>
<organism evidence="4 5">
    <name type="scientific">Demequina mangrovi</name>
    <dbReference type="NCBI Taxonomy" id="1043493"/>
    <lineage>
        <taxon>Bacteria</taxon>
        <taxon>Bacillati</taxon>
        <taxon>Actinomycetota</taxon>
        <taxon>Actinomycetes</taxon>
        <taxon>Micrococcales</taxon>
        <taxon>Demequinaceae</taxon>
        <taxon>Demequina</taxon>
    </lineage>
</organism>
<evidence type="ECO:0000256" key="2">
    <source>
        <dbReference type="ARBA" id="ARBA00023315"/>
    </source>
</evidence>
<evidence type="ECO:0000259" key="3">
    <source>
        <dbReference type="PROSITE" id="PS51186"/>
    </source>
</evidence>
<dbReference type="eggNOG" id="COG1247">
    <property type="taxonomic scope" value="Bacteria"/>
</dbReference>
<dbReference type="Gene3D" id="3.40.630.30">
    <property type="match status" value="1"/>
</dbReference>
<accession>A0A1H6Z4C1</accession>
<dbReference type="RefSeq" id="WP_042214298.1">
    <property type="nucleotide sequence ID" value="NZ_BBLU01000006.1"/>
</dbReference>
<dbReference type="InterPro" id="IPR050832">
    <property type="entry name" value="Bact_Acetyltransf"/>
</dbReference>
<dbReference type="STRING" id="1043493.SAMN05421637_1960"/>
<sequence>MIHADVSARPAVPGDEDAIAAIQLAAWRGWLGDAVDALPEDEVRARWAAAIVAAPSREHKVFVACDGPRVVGFAALQPGEIMALEVAPEHRRAGHASRLLSACIDTLRVQGREDVRAWALEGDEARIAFLTSAGLAEGGVRRTLEGPEGDLVEIMYRAGL</sequence>
<dbReference type="Proteomes" id="UP000183315">
    <property type="component" value="Unassembled WGS sequence"/>
</dbReference>
<evidence type="ECO:0000313" key="5">
    <source>
        <dbReference type="Proteomes" id="UP000183315"/>
    </source>
</evidence>
<keyword evidence="5" id="KW-1185">Reference proteome</keyword>
<proteinExistence type="predicted"/>
<dbReference type="PROSITE" id="PS51186">
    <property type="entry name" value="GNAT"/>
    <property type="match status" value="1"/>
</dbReference>
<evidence type="ECO:0000256" key="1">
    <source>
        <dbReference type="ARBA" id="ARBA00022679"/>
    </source>
</evidence>
<evidence type="ECO:0000313" key="4">
    <source>
        <dbReference type="EMBL" id="SEJ48278.1"/>
    </source>
</evidence>
<dbReference type="CDD" id="cd04301">
    <property type="entry name" value="NAT_SF"/>
    <property type="match status" value="1"/>
</dbReference>
<dbReference type="InterPro" id="IPR016181">
    <property type="entry name" value="Acyl_CoA_acyltransferase"/>
</dbReference>
<dbReference type="GO" id="GO:0016747">
    <property type="term" value="F:acyltransferase activity, transferring groups other than amino-acyl groups"/>
    <property type="evidence" value="ECO:0007669"/>
    <property type="project" value="InterPro"/>
</dbReference>
<reference evidence="5" key="1">
    <citation type="submission" date="2016-10" db="EMBL/GenBank/DDBJ databases">
        <authorList>
            <person name="Varghese N."/>
        </authorList>
    </citation>
    <scope>NUCLEOTIDE SEQUENCE [LARGE SCALE GENOMIC DNA]</scope>
    <source>
        <strain evidence="5">DSM 24868</strain>
    </source>
</reference>
<keyword evidence="1 4" id="KW-0808">Transferase</keyword>
<gene>
    <name evidence="4" type="ORF">SAMN05421637_1960</name>
</gene>
<protein>
    <submittedName>
        <fullName evidence="4">Acetyltransferase (GNAT) family protein</fullName>
    </submittedName>
</protein>
<dbReference type="SUPFAM" id="SSF55729">
    <property type="entry name" value="Acyl-CoA N-acyltransferases (Nat)"/>
    <property type="match status" value="1"/>
</dbReference>
<dbReference type="InterPro" id="IPR000182">
    <property type="entry name" value="GNAT_dom"/>
</dbReference>
<dbReference type="EMBL" id="FNZI01000004">
    <property type="protein sequence ID" value="SEJ48278.1"/>
    <property type="molecule type" value="Genomic_DNA"/>
</dbReference>